<keyword evidence="2" id="KW-1185">Reference proteome</keyword>
<organism evidence="1 2">
    <name type="scientific">Eufriesea mexicana</name>
    <dbReference type="NCBI Taxonomy" id="516756"/>
    <lineage>
        <taxon>Eukaryota</taxon>
        <taxon>Metazoa</taxon>
        <taxon>Ecdysozoa</taxon>
        <taxon>Arthropoda</taxon>
        <taxon>Hexapoda</taxon>
        <taxon>Insecta</taxon>
        <taxon>Pterygota</taxon>
        <taxon>Neoptera</taxon>
        <taxon>Endopterygota</taxon>
        <taxon>Hymenoptera</taxon>
        <taxon>Apocrita</taxon>
        <taxon>Aculeata</taxon>
        <taxon>Apoidea</taxon>
        <taxon>Anthophila</taxon>
        <taxon>Apidae</taxon>
        <taxon>Eufriesea</taxon>
    </lineage>
</organism>
<evidence type="ECO:0000313" key="1">
    <source>
        <dbReference type="EMBL" id="OAD55116.1"/>
    </source>
</evidence>
<evidence type="ECO:0000313" key="2">
    <source>
        <dbReference type="Proteomes" id="UP000250275"/>
    </source>
</evidence>
<dbReference type="PANTHER" id="PTHR39940:SF1">
    <property type="entry name" value="PROTHORACICOTROPIC HORMONE, ISOFORM F"/>
    <property type="match status" value="1"/>
</dbReference>
<reference evidence="1 2" key="1">
    <citation type="submission" date="2015-07" db="EMBL/GenBank/DDBJ databases">
        <title>The genome of Eufriesea mexicana.</title>
        <authorList>
            <person name="Pan H."/>
            <person name="Kapheim K."/>
        </authorList>
    </citation>
    <scope>NUCLEOTIDE SEQUENCE [LARGE SCALE GENOMIC DNA]</scope>
    <source>
        <strain evidence="1">0111107269</strain>
        <tissue evidence="1">Whole body</tissue>
    </source>
</reference>
<dbReference type="PANTHER" id="PTHR39940">
    <property type="entry name" value="PROTHORACICOTROPIC HORMONE, ISOFORM F"/>
    <property type="match status" value="1"/>
</dbReference>
<sequence length="260" mass="29972">MEPALVCRKHGTIESSFPFPSSPLFALLYIRRCRKRETILPAIIARSTAEHEDLDCLRKYDRVCNYLILRVLRVTESSLRHDQWLGQRDGLLFETNGLNLSINGTAARTEKSHLSDRSTWTRSPDNPLLSVLESLTKHRKRISSVIDDDSSAISKQLDSSCYCESQYELRDLGQGHYPRYLSASRCKKKTCRSKFYSCRLLHYVVHVLRLRETNVQTKDGYMMNGTLPEAPLPESLNRKWQLKPFLVAVACISDSDNKRY</sequence>
<dbReference type="SUPFAM" id="SSF57501">
    <property type="entry name" value="Cystine-knot cytokines"/>
    <property type="match status" value="1"/>
</dbReference>
<accession>A0A310SME9</accession>
<dbReference type="Gene3D" id="2.10.90.10">
    <property type="entry name" value="Cystine-knot cytokines"/>
    <property type="match status" value="1"/>
</dbReference>
<dbReference type="InterPro" id="IPR052876">
    <property type="entry name" value="Insect_Hormone_Regulators"/>
</dbReference>
<gene>
    <name evidence="1" type="ORF">WN48_05591</name>
</gene>
<dbReference type="OrthoDB" id="5950649at2759"/>
<protein>
    <submittedName>
        <fullName evidence="1">Uncharacterized protein</fullName>
    </submittedName>
</protein>
<dbReference type="EMBL" id="KQ763441">
    <property type="protein sequence ID" value="OAD55116.1"/>
    <property type="molecule type" value="Genomic_DNA"/>
</dbReference>
<name>A0A310SME9_9HYME</name>
<dbReference type="Proteomes" id="UP000250275">
    <property type="component" value="Unassembled WGS sequence"/>
</dbReference>
<proteinExistence type="predicted"/>
<dbReference type="InterPro" id="IPR029034">
    <property type="entry name" value="Cystine-knot_cytokine"/>
</dbReference>
<dbReference type="AlphaFoldDB" id="A0A310SME9"/>